<comment type="similarity">
    <text evidence="3">Belongs to the prokaryotic molybdopterin-containing oxidoreductase family.</text>
</comment>
<dbReference type="GO" id="GO:0043546">
    <property type="term" value="F:molybdopterin cofactor binding"/>
    <property type="evidence" value="ECO:0007669"/>
    <property type="project" value="InterPro"/>
</dbReference>
<dbReference type="Gene3D" id="3.40.50.740">
    <property type="match status" value="1"/>
</dbReference>
<dbReference type="InterPro" id="IPR006963">
    <property type="entry name" value="Mopterin_OxRdtase_4Fe-4S_dom"/>
</dbReference>
<protein>
    <submittedName>
        <fullName evidence="11">Molybdopterin dinucleotide binding protein</fullName>
    </submittedName>
</protein>
<evidence type="ECO:0000256" key="2">
    <source>
        <dbReference type="ARBA" id="ARBA00004196"/>
    </source>
</evidence>
<dbReference type="SUPFAM" id="SSF50692">
    <property type="entry name" value="ADC-like"/>
    <property type="match status" value="1"/>
</dbReference>
<comment type="caution">
    <text evidence="11">The sequence shown here is derived from an EMBL/GenBank/DDBJ whole genome shotgun (WGS) entry which is preliminary data.</text>
</comment>
<comment type="cofactor">
    <cofactor evidence="1">
        <name>[4Fe-4S] cluster</name>
        <dbReference type="ChEBI" id="CHEBI:49883"/>
    </cofactor>
</comment>
<name>A0A4R3L8U2_9GAMM</name>
<proteinExistence type="inferred from homology"/>
<keyword evidence="6" id="KW-0560">Oxidoreductase</keyword>
<dbReference type="PANTHER" id="PTHR43598">
    <property type="entry name" value="TUNGSTEN-CONTAINING FORMYLMETHANOFURAN DEHYDROGENASE 2 SUBUNIT B"/>
    <property type="match status" value="1"/>
</dbReference>
<dbReference type="PROSITE" id="PS51669">
    <property type="entry name" value="4FE4S_MOW_BIS_MGD"/>
    <property type="match status" value="1"/>
</dbReference>
<evidence type="ECO:0000256" key="9">
    <source>
        <dbReference type="SAM" id="MobiDB-lite"/>
    </source>
</evidence>
<dbReference type="Pfam" id="PF00384">
    <property type="entry name" value="Molybdopterin"/>
    <property type="match status" value="1"/>
</dbReference>
<feature type="region of interest" description="Disordered" evidence="9">
    <location>
        <begin position="418"/>
        <end position="452"/>
    </location>
</feature>
<keyword evidence="12" id="KW-1185">Reference proteome</keyword>
<evidence type="ECO:0000256" key="1">
    <source>
        <dbReference type="ARBA" id="ARBA00001966"/>
    </source>
</evidence>
<accession>A0A4R3L8U2</accession>
<dbReference type="SMART" id="SM00926">
    <property type="entry name" value="Molybdop_Fe4S4"/>
    <property type="match status" value="1"/>
</dbReference>
<dbReference type="InterPro" id="IPR006657">
    <property type="entry name" value="MoPterin_dinucl-bd_dom"/>
</dbReference>
<dbReference type="RefSeq" id="WP_123522831.1">
    <property type="nucleotide sequence ID" value="NZ_JBHLWF010000008.1"/>
</dbReference>
<evidence type="ECO:0000259" key="10">
    <source>
        <dbReference type="PROSITE" id="PS51669"/>
    </source>
</evidence>
<comment type="subcellular location">
    <subcellularLocation>
        <location evidence="2">Cell envelope</location>
    </subcellularLocation>
</comment>
<sequence length="911" mass="100999">MARVPPASATGDQVRTTTCYMCACRCGIDVHLRDGKVRYIQGNPRHPVNRGVLCAKGNAGIMQHNSPARLRKPLLRVGERGERAFREIEWDEALAIASGWLSRVRAEDPDRLAFFTGRDQSQALTGWWAQQFGTVNYAAHGGFCSVNMAAAGMYTYGGSFWEFGEPDWAHTRYLMMWGVAEDHDSNPIKLGLGQLKARGAKIVVVNPVRSGYGAVADEWIGIRPGTDGLFAMALIHELLRADRIDLDYLVRHTNAHWLVIDDRGAPDDGMIARDSEGRPLCFDRGSGTLADALGCGIQPAVVGDFTLADGRRARPSFQLLAQRYLDPQYGPDAVAERCGIPADTIRRIAAELAHAAFEQSFVLPQSWTDVHGRRHEGFVARPVSMHAMRGIAAHANGFHTCRALHVLQMLLGSIDAPGGHRFQPPYPKGTPPGNRPGKTRRPDGTLDAAPLGYPQSPQDLLVDADGQPRRLDKAFSWQHPLAVHGMMHSVIRNAWAGDPYPVDTLFMFMANMSWNSAMNTRQTQKMLADRDPATGEYRIPRIIYVDAYDSEMVAWADLVLPDTTYLERYDCISVLDRPISEADAAIDAIRQPVVAPDRDVRPFQDVLLDLGARLGLPGMVREDGSARYPGGYADYIANHERAPGVGLLIGHRGEQGDTVGKGAPNPAQLEAYAADDCFFSAPVPEAGLYYKMANRDYLDWAQQLGFLPPAKGRGSREELVFQLYGETLQRFRLAARGHGEVQPPDAERARVERFFDPLPFWYAPFEHVDATADDYPLSALTQRPMFMYHAWGSQNRWLRQIAARNVLYVHPDTAAEHGVQPGERVRVESAHAAIEAEVGLHEGVEPGTVWTWNAIGKQKGAWKLAGNAPEFRRGFLLNHLIPERRADGYAHADPVTGQAAWFDLRVRLRKL</sequence>
<dbReference type="InterPro" id="IPR006656">
    <property type="entry name" value="Mopterin_OxRdtase"/>
</dbReference>
<gene>
    <name evidence="11" type="ORF">EDC25_11723</name>
</gene>
<feature type="domain" description="4Fe-4S Mo/W bis-MGD-type" evidence="10">
    <location>
        <begin position="12"/>
        <end position="68"/>
    </location>
</feature>
<keyword evidence="5" id="KW-0479">Metal-binding</keyword>
<dbReference type="Gene3D" id="3.40.228.10">
    <property type="entry name" value="Dimethylsulfoxide Reductase, domain 2"/>
    <property type="match status" value="1"/>
</dbReference>
<dbReference type="Pfam" id="PF04879">
    <property type="entry name" value="Molybdop_Fe4S4"/>
    <property type="match status" value="1"/>
</dbReference>
<dbReference type="Gene3D" id="3.30.200.210">
    <property type="match status" value="1"/>
</dbReference>
<reference evidence="11 12" key="1">
    <citation type="submission" date="2019-03" db="EMBL/GenBank/DDBJ databases">
        <title>Genomic Encyclopedia of Type Strains, Phase IV (KMG-IV): sequencing the most valuable type-strain genomes for metagenomic binning, comparative biology and taxonomic classification.</title>
        <authorList>
            <person name="Goeker M."/>
        </authorList>
    </citation>
    <scope>NUCLEOTIDE SEQUENCE [LARGE SCALE GENOMIC DNA]</scope>
    <source>
        <strain evidence="11 12">DSM 21944</strain>
    </source>
</reference>
<evidence type="ECO:0000256" key="8">
    <source>
        <dbReference type="ARBA" id="ARBA00023014"/>
    </source>
</evidence>
<dbReference type="InterPro" id="IPR009010">
    <property type="entry name" value="Asp_de-COase-like_dom_sf"/>
</dbReference>
<feature type="compositionally biased region" description="Pro residues" evidence="9">
    <location>
        <begin position="424"/>
        <end position="434"/>
    </location>
</feature>
<evidence type="ECO:0000256" key="4">
    <source>
        <dbReference type="ARBA" id="ARBA00022485"/>
    </source>
</evidence>
<dbReference type="GO" id="GO:0051539">
    <property type="term" value="F:4 iron, 4 sulfur cluster binding"/>
    <property type="evidence" value="ECO:0007669"/>
    <property type="project" value="UniProtKB-KW"/>
</dbReference>
<dbReference type="Pfam" id="PF01568">
    <property type="entry name" value="Molydop_binding"/>
    <property type="match status" value="1"/>
</dbReference>
<dbReference type="GO" id="GO:0046872">
    <property type="term" value="F:metal ion binding"/>
    <property type="evidence" value="ECO:0007669"/>
    <property type="project" value="UniProtKB-KW"/>
</dbReference>
<evidence type="ECO:0000256" key="3">
    <source>
        <dbReference type="ARBA" id="ARBA00010312"/>
    </source>
</evidence>
<dbReference type="Proteomes" id="UP000294599">
    <property type="component" value="Unassembled WGS sequence"/>
</dbReference>
<evidence type="ECO:0000313" key="12">
    <source>
        <dbReference type="Proteomes" id="UP000294599"/>
    </source>
</evidence>
<keyword evidence="7" id="KW-0408">Iron</keyword>
<dbReference type="Gene3D" id="2.40.40.20">
    <property type="match status" value="1"/>
</dbReference>
<dbReference type="AlphaFoldDB" id="A0A4R3L8U2"/>
<evidence type="ECO:0000313" key="11">
    <source>
        <dbReference type="EMBL" id="TCS96012.1"/>
    </source>
</evidence>
<evidence type="ECO:0000256" key="5">
    <source>
        <dbReference type="ARBA" id="ARBA00022723"/>
    </source>
</evidence>
<keyword evidence="8" id="KW-0411">Iron-sulfur</keyword>
<keyword evidence="4" id="KW-0004">4Fe-4S</keyword>
<dbReference type="PANTHER" id="PTHR43598:SF5">
    <property type="entry name" value="DMSO REDUCTASE CHAIN A"/>
    <property type="match status" value="1"/>
</dbReference>
<organism evidence="11 12">
    <name type="scientific">Pseudofulvimonas gallinarii</name>
    <dbReference type="NCBI Taxonomy" id="634155"/>
    <lineage>
        <taxon>Bacteria</taxon>
        <taxon>Pseudomonadati</taxon>
        <taxon>Pseudomonadota</taxon>
        <taxon>Gammaproteobacteria</taxon>
        <taxon>Lysobacterales</taxon>
        <taxon>Rhodanobacteraceae</taxon>
        <taxon>Pseudofulvimonas</taxon>
    </lineage>
</organism>
<evidence type="ECO:0000256" key="6">
    <source>
        <dbReference type="ARBA" id="ARBA00023002"/>
    </source>
</evidence>
<dbReference type="GO" id="GO:0030313">
    <property type="term" value="C:cell envelope"/>
    <property type="evidence" value="ECO:0007669"/>
    <property type="project" value="UniProtKB-SubCell"/>
</dbReference>
<dbReference type="GO" id="GO:0016491">
    <property type="term" value="F:oxidoreductase activity"/>
    <property type="evidence" value="ECO:0007669"/>
    <property type="project" value="UniProtKB-KW"/>
</dbReference>
<dbReference type="EMBL" id="SMAF01000017">
    <property type="protein sequence ID" value="TCS96012.1"/>
    <property type="molecule type" value="Genomic_DNA"/>
</dbReference>
<dbReference type="SUPFAM" id="SSF53706">
    <property type="entry name" value="Formate dehydrogenase/DMSO reductase, domains 1-3"/>
    <property type="match status" value="1"/>
</dbReference>
<dbReference type="OrthoDB" id="9810782at2"/>
<evidence type="ECO:0000256" key="7">
    <source>
        <dbReference type="ARBA" id="ARBA00023004"/>
    </source>
</evidence>